<evidence type="ECO:0000256" key="1">
    <source>
        <dbReference type="ARBA" id="ARBA00007970"/>
    </source>
</evidence>
<name>A0A370R1B7_9GAMM</name>
<comment type="caution">
    <text evidence="6">The sequence shown here is derived from an EMBL/GenBank/DDBJ whole genome shotgun (WGS) entry which is preliminary data.</text>
</comment>
<dbReference type="Gene3D" id="3.40.640.10">
    <property type="entry name" value="Type I PLP-dependent aspartate aminotransferase-like (Major domain)"/>
    <property type="match status" value="1"/>
</dbReference>
<dbReference type="InterPro" id="IPR004839">
    <property type="entry name" value="Aminotransferase_I/II_large"/>
</dbReference>
<organism evidence="6 7">
    <name type="scientific">Enterobacillus tribolii</name>
    <dbReference type="NCBI Taxonomy" id="1487935"/>
    <lineage>
        <taxon>Bacteria</taxon>
        <taxon>Pseudomonadati</taxon>
        <taxon>Pseudomonadota</taxon>
        <taxon>Gammaproteobacteria</taxon>
        <taxon>Enterobacterales</taxon>
        <taxon>Hafniaceae</taxon>
        <taxon>Enterobacillus</taxon>
    </lineage>
</organism>
<dbReference type="Gene3D" id="3.90.1150.10">
    <property type="entry name" value="Aspartate Aminotransferase, domain 1"/>
    <property type="match status" value="1"/>
</dbReference>
<dbReference type="InterPro" id="IPR015421">
    <property type="entry name" value="PyrdxlP-dep_Trfase_major"/>
</dbReference>
<dbReference type="Pfam" id="PF00155">
    <property type="entry name" value="Aminotran_1_2"/>
    <property type="match status" value="1"/>
</dbReference>
<evidence type="ECO:0000256" key="2">
    <source>
        <dbReference type="ARBA" id="ARBA00022576"/>
    </source>
</evidence>
<keyword evidence="7" id="KW-1185">Reference proteome</keyword>
<keyword evidence="3 6" id="KW-0808">Transferase</keyword>
<proteinExistence type="inferred from homology"/>
<feature type="domain" description="Aminotransferase class I/classII large" evidence="5">
    <location>
        <begin position="52"/>
        <end position="383"/>
    </location>
</feature>
<dbReference type="CDD" id="cd00609">
    <property type="entry name" value="AAT_like"/>
    <property type="match status" value="1"/>
</dbReference>
<protein>
    <submittedName>
        <fullName evidence="6">Histidinol-phosphate aminotransferase</fullName>
    </submittedName>
</protein>
<dbReference type="GO" id="GO:0008483">
    <property type="term" value="F:transaminase activity"/>
    <property type="evidence" value="ECO:0007669"/>
    <property type="project" value="UniProtKB-KW"/>
</dbReference>
<dbReference type="EMBL" id="QRAP01000002">
    <property type="protein sequence ID" value="RDK95723.1"/>
    <property type="molecule type" value="Genomic_DNA"/>
</dbReference>
<dbReference type="InterPro" id="IPR050106">
    <property type="entry name" value="HistidinolP_aminotransfase"/>
</dbReference>
<evidence type="ECO:0000256" key="3">
    <source>
        <dbReference type="ARBA" id="ARBA00022679"/>
    </source>
</evidence>
<reference evidence="6 7" key="1">
    <citation type="submission" date="2018-07" db="EMBL/GenBank/DDBJ databases">
        <title>Genomic Encyclopedia of Type Strains, Phase IV (KMG-IV): sequencing the most valuable type-strain genomes for metagenomic binning, comparative biology and taxonomic classification.</title>
        <authorList>
            <person name="Goeker M."/>
        </authorList>
    </citation>
    <scope>NUCLEOTIDE SEQUENCE [LARGE SCALE GENOMIC DNA]</scope>
    <source>
        <strain evidence="6 7">DSM 103736</strain>
    </source>
</reference>
<dbReference type="GO" id="GO:0030170">
    <property type="term" value="F:pyridoxal phosphate binding"/>
    <property type="evidence" value="ECO:0007669"/>
    <property type="project" value="InterPro"/>
</dbReference>
<dbReference type="SUPFAM" id="SSF53383">
    <property type="entry name" value="PLP-dependent transferases"/>
    <property type="match status" value="1"/>
</dbReference>
<evidence type="ECO:0000313" key="6">
    <source>
        <dbReference type="EMBL" id="RDK95723.1"/>
    </source>
</evidence>
<accession>A0A370R1B7</accession>
<dbReference type="InterPro" id="IPR015422">
    <property type="entry name" value="PyrdxlP-dep_Trfase_small"/>
</dbReference>
<evidence type="ECO:0000256" key="4">
    <source>
        <dbReference type="ARBA" id="ARBA00022898"/>
    </source>
</evidence>
<gene>
    <name evidence="6" type="ORF">C8D90_102204</name>
</gene>
<dbReference type="PROSITE" id="PS51318">
    <property type="entry name" value="TAT"/>
    <property type="match status" value="1"/>
</dbReference>
<dbReference type="AlphaFoldDB" id="A0A370R1B7"/>
<keyword evidence="4" id="KW-0663">Pyridoxal phosphate</keyword>
<dbReference type="PANTHER" id="PTHR43643">
    <property type="entry name" value="HISTIDINOL-PHOSPHATE AMINOTRANSFERASE 2"/>
    <property type="match status" value="1"/>
</dbReference>
<keyword evidence="2 6" id="KW-0032">Aminotransferase</keyword>
<dbReference type="InterPro" id="IPR015424">
    <property type="entry name" value="PyrdxlP-dep_Trfase"/>
</dbReference>
<evidence type="ECO:0000259" key="5">
    <source>
        <dbReference type="Pfam" id="PF00155"/>
    </source>
</evidence>
<dbReference type="InterPro" id="IPR006311">
    <property type="entry name" value="TAT_signal"/>
</dbReference>
<dbReference type="Proteomes" id="UP000254848">
    <property type="component" value="Unassembled WGS sequence"/>
</dbReference>
<dbReference type="RefSeq" id="WP_115457465.1">
    <property type="nucleotide sequence ID" value="NZ_QRAP01000002.1"/>
</dbReference>
<evidence type="ECO:0000313" key="7">
    <source>
        <dbReference type="Proteomes" id="UP000254848"/>
    </source>
</evidence>
<dbReference type="PANTHER" id="PTHR43643:SF3">
    <property type="entry name" value="HISTIDINOL-PHOSPHATE AMINOTRANSFERASE"/>
    <property type="match status" value="1"/>
</dbReference>
<comment type="similarity">
    <text evidence="1">Belongs to the class-II pyridoxal-phosphate-dependent aminotransferase family. Histidinol-phosphate aminotransferase subfamily.</text>
</comment>
<sequence>MDRRTLLKSSGLLLGGLSLGGVLNRALAQNQASVSVSGSIAAAVVPTETAPLLLNFNENSLGMSAQARQAVIDALPGAFRYPDAAREALIERLAAHYQLKTENITLGNGSSETIQAVIQAAVARAQQQQKKVQLVVPDPTFNYAELYAKPLGAEIVKVPLNAQLAFDLDVMRQKVSGFDGHSIVYLCNPNNPTATITPAVSLEGWIKEAPADTLFIIDEAYAEFVSDPAFKSAVGLVSAGQKNVVVTRTFSKIYALAGLRIGYGIADAALIAETENFVSLDNTNTAGAVAALASLDDKTFVEVSRKSADVSRAIVTKALDELGLEYLPSQANFVFHKVKGEVKIYQDRMKQHHVMVGREFPPALGWSRLTLGTPAEMEAFVRVLKDFREKGWV</sequence>
<dbReference type="OrthoDB" id="9813612at2"/>